<comment type="subcellular location">
    <subcellularLocation>
        <location evidence="1">Cell membrane</location>
        <topology evidence="1">Multi-pass membrane protein</topology>
    </subcellularLocation>
</comment>
<gene>
    <name evidence="7" type="ORF">SAMN05444336_108120</name>
</gene>
<feature type="transmembrane region" description="Helical" evidence="6">
    <location>
        <begin position="144"/>
        <end position="166"/>
    </location>
</feature>
<dbReference type="STRING" id="356660.SAMN05444336_108120"/>
<evidence type="ECO:0000313" key="7">
    <source>
        <dbReference type="EMBL" id="SDX69115.1"/>
    </source>
</evidence>
<organism evidence="7 8">
    <name type="scientific">Albimonas donghaensis</name>
    <dbReference type="NCBI Taxonomy" id="356660"/>
    <lineage>
        <taxon>Bacteria</taxon>
        <taxon>Pseudomonadati</taxon>
        <taxon>Pseudomonadota</taxon>
        <taxon>Alphaproteobacteria</taxon>
        <taxon>Rhodobacterales</taxon>
        <taxon>Paracoccaceae</taxon>
        <taxon>Albimonas</taxon>
    </lineage>
</organism>
<reference evidence="7 8" key="1">
    <citation type="submission" date="2016-10" db="EMBL/GenBank/DDBJ databases">
        <authorList>
            <person name="de Groot N.N."/>
        </authorList>
    </citation>
    <scope>NUCLEOTIDE SEQUENCE [LARGE SCALE GENOMIC DNA]</scope>
    <source>
        <strain evidence="7 8">DSM 17890</strain>
    </source>
</reference>
<dbReference type="Proteomes" id="UP000199118">
    <property type="component" value="Unassembled WGS sequence"/>
</dbReference>
<keyword evidence="5 6" id="KW-0472">Membrane</keyword>
<dbReference type="GO" id="GO:0005886">
    <property type="term" value="C:plasma membrane"/>
    <property type="evidence" value="ECO:0007669"/>
    <property type="project" value="UniProtKB-SubCell"/>
</dbReference>
<dbReference type="InterPro" id="IPR019108">
    <property type="entry name" value="Caa3_assmbl_CtaG-rel"/>
</dbReference>
<keyword evidence="2" id="KW-1003">Cell membrane</keyword>
<feature type="transmembrane region" description="Helical" evidence="6">
    <location>
        <begin position="98"/>
        <end position="123"/>
    </location>
</feature>
<keyword evidence="4 6" id="KW-1133">Transmembrane helix</keyword>
<dbReference type="Pfam" id="PF09678">
    <property type="entry name" value="Caa3_CtaG"/>
    <property type="match status" value="1"/>
</dbReference>
<proteinExistence type="predicted"/>
<evidence type="ECO:0000256" key="6">
    <source>
        <dbReference type="SAM" id="Phobius"/>
    </source>
</evidence>
<feature type="transmembrane region" description="Helical" evidence="6">
    <location>
        <begin position="68"/>
        <end position="86"/>
    </location>
</feature>
<evidence type="ECO:0000256" key="4">
    <source>
        <dbReference type="ARBA" id="ARBA00022989"/>
    </source>
</evidence>
<evidence type="ECO:0000313" key="8">
    <source>
        <dbReference type="Proteomes" id="UP000199118"/>
    </source>
</evidence>
<dbReference type="OrthoDB" id="259025at2"/>
<dbReference type="AlphaFoldDB" id="A0A1H3DRR6"/>
<feature type="transmembrane region" description="Helical" evidence="6">
    <location>
        <begin position="36"/>
        <end position="56"/>
    </location>
</feature>
<sequence length="219" mass="21749">MTAPGLLRRADLALVAGLGVLALAWAGPLPRLSGGSFAAHMALHMTVVAIAAPLLALSLTRGAVPMPLWAPVAASLVDLAAIWAWHAPALHTLARTSAVGLAAEQACFLGASLAVWITALAAARGGDGAEERASRAGGLAGAGALLFTAMHMTMLGVVVALSPRLLCRAPTEGPTLFGLDALGDQEAGGVLMLGAGGAIYLAGGLALAGRAIRGEETNA</sequence>
<dbReference type="EMBL" id="FNMZ01000008">
    <property type="protein sequence ID" value="SDX69115.1"/>
    <property type="molecule type" value="Genomic_DNA"/>
</dbReference>
<keyword evidence="3 6" id="KW-0812">Transmembrane</keyword>
<evidence type="ECO:0000256" key="1">
    <source>
        <dbReference type="ARBA" id="ARBA00004651"/>
    </source>
</evidence>
<evidence type="ECO:0000256" key="5">
    <source>
        <dbReference type="ARBA" id="ARBA00023136"/>
    </source>
</evidence>
<protein>
    <submittedName>
        <fullName evidence="7">Putative membrane protein</fullName>
    </submittedName>
</protein>
<evidence type="ECO:0000256" key="2">
    <source>
        <dbReference type="ARBA" id="ARBA00022475"/>
    </source>
</evidence>
<keyword evidence="8" id="KW-1185">Reference proteome</keyword>
<evidence type="ECO:0000256" key="3">
    <source>
        <dbReference type="ARBA" id="ARBA00022692"/>
    </source>
</evidence>
<dbReference type="RefSeq" id="WP_092684244.1">
    <property type="nucleotide sequence ID" value="NZ_FNMZ01000008.1"/>
</dbReference>
<accession>A0A1H3DRR6</accession>
<feature type="transmembrane region" description="Helical" evidence="6">
    <location>
        <begin position="186"/>
        <end position="208"/>
    </location>
</feature>
<name>A0A1H3DRR6_9RHOB</name>